<feature type="domain" description="HYR" evidence="2">
    <location>
        <begin position="478"/>
        <end position="567"/>
    </location>
</feature>
<dbReference type="OrthoDB" id="599464at2"/>
<evidence type="ECO:0000256" key="1">
    <source>
        <dbReference type="ARBA" id="ARBA00022737"/>
    </source>
</evidence>
<keyword evidence="4" id="KW-1185">Reference proteome</keyword>
<evidence type="ECO:0000259" key="2">
    <source>
        <dbReference type="PROSITE" id="PS50825"/>
    </source>
</evidence>
<dbReference type="PROSITE" id="PS50825">
    <property type="entry name" value="HYR"/>
    <property type="match status" value="1"/>
</dbReference>
<feature type="non-terminal residue" evidence="3">
    <location>
        <position position="1"/>
    </location>
</feature>
<dbReference type="Gene3D" id="2.60.40.10">
    <property type="entry name" value="Immunoglobulins"/>
    <property type="match status" value="1"/>
</dbReference>
<dbReference type="PANTHER" id="PTHR46343">
    <property type="entry name" value="HYR DOMAIN-CONTAINING PROTEIN"/>
    <property type="match status" value="1"/>
</dbReference>
<dbReference type="AlphaFoldDB" id="A0A1H9K522"/>
<dbReference type="InterPro" id="IPR003410">
    <property type="entry name" value="HYR_dom"/>
</dbReference>
<reference evidence="3 4" key="1">
    <citation type="submission" date="2016-10" db="EMBL/GenBank/DDBJ databases">
        <authorList>
            <person name="de Groot N.N."/>
        </authorList>
    </citation>
    <scope>NUCLEOTIDE SEQUENCE [LARGE SCALE GENOMIC DNA]</scope>
    <source>
        <strain evidence="3 4">DSM 21035</strain>
    </source>
</reference>
<accession>A0A1H9K522</accession>
<name>A0A1H9K522_9FLAO</name>
<dbReference type="InterPro" id="IPR013783">
    <property type="entry name" value="Ig-like_fold"/>
</dbReference>
<protein>
    <submittedName>
        <fullName evidence="3">Gliding motility-associated C-terminal domain-containing protein</fullName>
    </submittedName>
</protein>
<proteinExistence type="predicted"/>
<organism evidence="3 4">
    <name type="scientific">Hyunsoonleella jejuensis</name>
    <dbReference type="NCBI Taxonomy" id="419940"/>
    <lineage>
        <taxon>Bacteria</taxon>
        <taxon>Pseudomonadati</taxon>
        <taxon>Bacteroidota</taxon>
        <taxon>Flavobacteriia</taxon>
        <taxon>Flavobacteriales</taxon>
        <taxon>Flavobacteriaceae</taxon>
    </lineage>
</organism>
<keyword evidence="1" id="KW-0677">Repeat</keyword>
<dbReference type="Pfam" id="PF23237">
    <property type="entry name" value="HYR_4C"/>
    <property type="match status" value="1"/>
</dbReference>
<evidence type="ECO:0000313" key="4">
    <source>
        <dbReference type="Proteomes" id="UP000198999"/>
    </source>
</evidence>
<dbReference type="PANTHER" id="PTHR46343:SF2">
    <property type="entry name" value="SUSHI_VON WILLEBRAND FACTOR TYPE A_EGF_PENTRAXIN DOMAIN-CONTAINING 1"/>
    <property type="match status" value="1"/>
</dbReference>
<dbReference type="STRING" id="419940.SAMN05421824_2619"/>
<dbReference type="InterPro" id="IPR043555">
    <property type="entry name" value="SRPX-like"/>
</dbReference>
<dbReference type="EMBL" id="FOFN01000004">
    <property type="protein sequence ID" value="SEQ94003.1"/>
    <property type="molecule type" value="Genomic_DNA"/>
</dbReference>
<gene>
    <name evidence="3" type="ORF">SAMN05421824_2619</name>
</gene>
<dbReference type="Pfam" id="PF13585">
    <property type="entry name" value="CHU_C"/>
    <property type="match status" value="1"/>
</dbReference>
<dbReference type="RefSeq" id="WP_092580303.1">
    <property type="nucleotide sequence ID" value="NZ_FOFN01000004.1"/>
</dbReference>
<dbReference type="Proteomes" id="UP000198999">
    <property type="component" value="Unassembled WGS sequence"/>
</dbReference>
<dbReference type="InterPro" id="IPR057078">
    <property type="entry name" value="HYR-4C"/>
</dbReference>
<sequence>TATVTTNSTGLSDLCGATGTETVTFTLTDECGNAISADATFTIEDTTDPVIDNTNTADIDIECGLGDTEKRLNAWLNSNAGATATDNCSSVTWTNDYGNDDNIKCIKGVTVTFTATDECGNQSSTTATYFIKDTVAPSIDTPAVNETVECDGSGNITDLNNWLTSNGGAVATDRCSVVTWTNDFTGLSDLCGATGAVTVTFTATDACSNSSSTTATFTIEDTTDPTWDVIPTDMTVECDGTADPNGAFAAWLASFSGSDTCGTATVTTNSTGLSDLCGATGTETVTFTLTDECGNSISTDATFTIEDTTDPTWDVTPSDLTVECDGTADPNGAFAAWLASFSGSDTCGTATVTTNSTGLSDLCGATGTETVTFTLTDECGNSISTDATFTIEDTTDPTWDVIPTDMTVECDGTADPNGAFAAWLASFSGSDTCGTATVTTNSTGLSDLCGATGTETVTFTLTDECGNAISADATFTIEDTTDPVWVNAPSDLTVECDGSTDANGAFTTWLNSFTGTDTCGTATVTNNSNTLSDLCGANGSETVTFSLTDECGNTISADATFTIQDTTNPTWTNEPMDVTVECDGTPDPNGAFANWLMSFSGIDACSIATVTHNSVGLSDLCGTTGSETVTFTLTDDCGNFITKDATFTIEDTTNPTWDVTPSDLTVECDGTADPNGAFATWLASFSGSDACGTATVTTNSTGLSDLCGATGAETVTFTLTDECGNAISTDATFTIEDTTDPTWDVVPMDMTVECDGTADPNGAFAAWLASFSGSDACGTATVTTNSTGLSDLCGATGAETVTFTLTDECGNAISTDATFTIEDTTNPTWDVVPMDMTVECDGTADPNGAFAAWLASFSGSDTCGTATVTTNSTGLSDLCGATGTETVTFTLADECGNSISTDATFTIEDTTPPVFVERLPDDITVECDAIPDPESLTASDTCGSATVSSEDVITPGACDGTYTIERTYTATDECGLTVSYTQTINVQDTTAPTPVETLEENLTVSCTDIPDVPTIQFEDNCSTDITVVFNEVNGFDDTVFNDYQIVRTWTVRDACNNEETYTQTLNVMLDEIITQVNGPDRCYDDGIIDLNEFLTSENKEGTWELIEGNTEAELNGNLFNPTTLTLSEDFKPGSESINYIFKYTGLDAGCINITEVNMAINANCVVLPCGNSDVVISKALTPNGDGFNDSFDIMGIDLCGFTANVKIFNRWGALIYESSNYTLGEGQGSWQGDSHKSSIGSAGTVPNGTYYYIINLENSGLAPFTGPIYIGTK</sequence>
<evidence type="ECO:0000313" key="3">
    <source>
        <dbReference type="EMBL" id="SEQ94003.1"/>
    </source>
</evidence>